<dbReference type="InParanoid" id="Q5UVJ3"/>
<dbReference type="SMART" id="SM00305">
    <property type="entry name" value="HintC"/>
    <property type="match status" value="1"/>
</dbReference>
<evidence type="ECO:0000256" key="15">
    <source>
        <dbReference type="PIRSR" id="PIRSR009400-2"/>
    </source>
</evidence>
<dbReference type="InterPro" id="IPR009045">
    <property type="entry name" value="Zn_M74/Hedgehog-like"/>
</dbReference>
<dbReference type="SUPFAM" id="SSF55166">
    <property type="entry name" value="Hedgehog/DD-peptidase"/>
    <property type="match status" value="1"/>
</dbReference>
<dbReference type="FunFam" id="2.170.16.10:FF:000001">
    <property type="entry name" value="Indian hedgehog"/>
    <property type="match status" value="1"/>
</dbReference>
<dbReference type="EnsemblMetazoa" id="NM_001012702">
    <property type="protein sequence ID" value="NP_001012720"/>
    <property type="gene ID" value="GeneID_373331"/>
</dbReference>
<reference evidence="23" key="2">
    <citation type="submission" date="2015-02" db="EMBL/GenBank/DDBJ databases">
        <title>Genome sequencing for Strongylocentrotus purpuratus.</title>
        <authorList>
            <person name="Murali S."/>
            <person name="Liu Y."/>
            <person name="Vee V."/>
            <person name="English A."/>
            <person name="Wang M."/>
            <person name="Skinner E."/>
            <person name="Han Y."/>
            <person name="Muzny D.M."/>
            <person name="Worley K.C."/>
            <person name="Gibbs R.A."/>
        </authorList>
    </citation>
    <scope>NUCLEOTIDE SEQUENCE</scope>
</reference>
<dbReference type="InterPro" id="IPR006141">
    <property type="entry name" value="Intein_N"/>
</dbReference>
<feature type="signal peptide" evidence="18">
    <location>
        <begin position="1"/>
        <end position="26"/>
    </location>
</feature>
<dbReference type="FunFam" id="3.30.1380.10:FF:000001">
    <property type="entry name" value="Indian hedgehog"/>
    <property type="match status" value="1"/>
</dbReference>
<evidence type="ECO:0000256" key="10">
    <source>
        <dbReference type="ARBA" id="ARBA00022837"/>
    </source>
</evidence>
<evidence type="ECO:0000313" key="23">
    <source>
        <dbReference type="Proteomes" id="UP000007110"/>
    </source>
</evidence>
<feature type="binding site" evidence="15">
    <location>
        <position position="129"/>
    </location>
    <ligand>
        <name>Ca(2+)</name>
        <dbReference type="ChEBI" id="CHEBI:29108"/>
        <label>1</label>
    </ligand>
</feature>
<comment type="catalytic activity">
    <reaction evidence="14">
        <text>glycyl-L-cysteinyl-[protein] + cholesterol + H(+) = [protein]-C-terminal glycyl cholesterol ester + N-terminal L-cysteinyl-[protein]</text>
        <dbReference type="Rhea" id="RHEA:59504"/>
        <dbReference type="Rhea" id="RHEA-COMP:12707"/>
        <dbReference type="Rhea" id="RHEA-COMP:15369"/>
        <dbReference type="Rhea" id="RHEA-COMP:15374"/>
        <dbReference type="ChEBI" id="CHEBI:15378"/>
        <dbReference type="ChEBI" id="CHEBI:16113"/>
        <dbReference type="ChEBI" id="CHEBI:65250"/>
        <dbReference type="ChEBI" id="CHEBI:143135"/>
        <dbReference type="ChEBI" id="CHEBI:143140"/>
    </reaction>
    <physiologicalReaction direction="left-to-right" evidence="14">
        <dbReference type="Rhea" id="RHEA:59505"/>
    </physiologicalReaction>
</comment>
<evidence type="ECO:0000256" key="13">
    <source>
        <dbReference type="ARBA" id="ARBA00023288"/>
    </source>
</evidence>
<dbReference type="GO" id="GO:0005886">
    <property type="term" value="C:plasma membrane"/>
    <property type="evidence" value="ECO:0007669"/>
    <property type="project" value="UniProtKB-SubCell"/>
</dbReference>
<dbReference type="GO" id="GO:0005789">
    <property type="term" value="C:endoplasmic reticulum membrane"/>
    <property type="evidence" value="ECO:0007669"/>
    <property type="project" value="UniProtKB-SubCell"/>
</dbReference>
<keyword evidence="6 15" id="KW-0479">Metal-binding</keyword>
<dbReference type="GO" id="GO:0008233">
    <property type="term" value="F:peptidase activity"/>
    <property type="evidence" value="ECO:0007669"/>
    <property type="project" value="UniProtKB-UniRule"/>
</dbReference>
<dbReference type="PROSITE" id="PS51257">
    <property type="entry name" value="PROKAR_LIPOPROTEIN"/>
    <property type="match status" value="1"/>
</dbReference>
<reference evidence="21" key="1">
    <citation type="journal article" date="2004" name="Dev. Dyn.">
        <title>Sphedgehog is expressed by pigment cell precursors during early gastrulation in Strongylocentrotus purpuratus.</title>
        <authorList>
            <person name="Egana A.L."/>
            <person name="Ernst S.G."/>
        </authorList>
    </citation>
    <scope>NUCLEOTIDE SEQUENCE</scope>
</reference>
<dbReference type="GeneID" id="373331"/>
<keyword evidence="3 16" id="KW-1003">Cell membrane</keyword>
<comment type="similarity">
    <text evidence="1 16">Belongs to the hedgehog family.</text>
</comment>
<sequence length="411" mass="46258">MVRADMVKWLTVQITTVLCLIALTQACHPGRSGKTSHRPRNRTPLQYKQRVPNISEDTFGASGPPEGRINRNDERFNTLSPNNNDDIVFKDKEGTGADRLMTQRCKDKLNTLAISVMNEWPGIKLRVVEAWDEDQPNVEPLHAEGRAVDITTSDRDKNKYGALARLAVEAGFDWVNYESKAWVHCSVKSESAAAKNSGGCFPGFSQASLENGRTISMLDIRVGDEVAVVNDDGALDYSDVIMIVHRKLNDSTLFYVIETEDKSVVQLTPQHLIYVSETESSFSQSKAMFASEVRTNQFVYTTGQNHDRGVRPKRVVSVTTRLGRTAVAPVTRQGSLVIDDVAISSYAVMRDEWIAHASFAPVRWYSYIRHNMLGIVDTNTGQEQRVHWYTQRLYKLGKYVMSDRLFLGFDV</sequence>
<keyword evidence="15" id="KW-0862">Zinc</keyword>
<dbReference type="InterPro" id="IPR003587">
    <property type="entry name" value="Hint_dom_N"/>
</dbReference>
<feature type="binding site" evidence="15">
    <location>
        <position position="149"/>
    </location>
    <ligand>
        <name>Zn(2+)</name>
        <dbReference type="ChEBI" id="CHEBI:29105"/>
    </ligand>
</feature>
<evidence type="ECO:0000256" key="4">
    <source>
        <dbReference type="ARBA" id="ARBA00022670"/>
    </source>
</evidence>
<dbReference type="InterPro" id="IPR000320">
    <property type="entry name" value="Hedgehog_signalling_dom"/>
</dbReference>
<feature type="binding site" evidence="15">
    <location>
        <position position="93"/>
    </location>
    <ligand>
        <name>Ca(2+)</name>
        <dbReference type="ChEBI" id="CHEBI:29108"/>
        <label>2</label>
    </ligand>
</feature>
<dbReference type="SMART" id="SM00306">
    <property type="entry name" value="HintN"/>
    <property type="match status" value="1"/>
</dbReference>
<dbReference type="Gene3D" id="2.170.16.10">
    <property type="entry name" value="Hedgehog/Intein (Hint) domain"/>
    <property type="match status" value="1"/>
</dbReference>
<dbReference type="InterPro" id="IPR036844">
    <property type="entry name" value="Hint_dom_sf"/>
</dbReference>
<keyword evidence="2 16" id="KW-0217">Developmental protein</keyword>
<evidence type="ECO:0000256" key="7">
    <source>
        <dbReference type="ARBA" id="ARBA00022729"/>
    </source>
</evidence>
<dbReference type="GO" id="GO:0016539">
    <property type="term" value="P:intein-mediated protein splicing"/>
    <property type="evidence" value="ECO:0007669"/>
    <property type="project" value="InterPro"/>
</dbReference>
<keyword evidence="10 15" id="KW-0106">Calcium</keyword>
<name>Q5UVJ3_STRPU</name>
<evidence type="ECO:0000313" key="21">
    <source>
        <dbReference type="EMBL" id="AAT99014.1"/>
    </source>
</evidence>
<gene>
    <name evidence="21" type="primary">hh</name>
</gene>
<dbReference type="OrthoDB" id="5212at2759"/>
<feature type="binding site" evidence="15">
    <location>
        <position position="93"/>
    </location>
    <ligand>
        <name>Ca(2+)</name>
        <dbReference type="ChEBI" id="CHEBI:29108"/>
        <label>1</label>
    </ligand>
</feature>
<dbReference type="CTD" id="42737"/>
<protein>
    <recommendedName>
        <fullName evidence="16">Hedgehog protein</fullName>
    </recommendedName>
</protein>
<comment type="subcellular location">
    <molecule>Protein hedgehog N-product</molecule>
    <subcellularLocation>
        <location evidence="16">Cell membrane</location>
        <topology evidence="16">Lipid-anchor</topology>
    </subcellularLocation>
</comment>
<dbReference type="GO" id="GO:0007267">
    <property type="term" value="P:cell-cell signaling"/>
    <property type="evidence" value="ECO:0007669"/>
    <property type="project" value="InterPro"/>
</dbReference>
<dbReference type="GO" id="GO:0007224">
    <property type="term" value="P:smoothened signaling pathway"/>
    <property type="evidence" value="ECO:0000318"/>
    <property type="project" value="GO_Central"/>
</dbReference>
<keyword evidence="23" id="KW-1185">Reference proteome</keyword>
<evidence type="ECO:0000256" key="12">
    <source>
        <dbReference type="ARBA" id="ARBA00023139"/>
    </source>
</evidence>
<evidence type="ECO:0000256" key="18">
    <source>
        <dbReference type="SAM" id="SignalP"/>
    </source>
</evidence>
<dbReference type="EMBL" id="AY602192">
    <property type="protein sequence ID" value="AAT99014.1"/>
    <property type="molecule type" value="mRNA"/>
</dbReference>
<reference evidence="22" key="3">
    <citation type="submission" date="2021-01" db="UniProtKB">
        <authorList>
            <consortium name="EnsemblMetazoa"/>
        </authorList>
    </citation>
    <scope>IDENTIFICATION</scope>
</reference>
<feature type="domain" description="Hint" evidence="20">
    <location>
        <begin position="198"/>
        <end position="303"/>
    </location>
</feature>
<evidence type="ECO:0000256" key="17">
    <source>
        <dbReference type="SAM" id="MobiDB-lite"/>
    </source>
</evidence>
<dbReference type="GO" id="GO:0000139">
    <property type="term" value="C:Golgi membrane"/>
    <property type="evidence" value="ECO:0007669"/>
    <property type="project" value="UniProtKB-SubCell"/>
</dbReference>
<feature type="binding site" evidence="15">
    <location>
        <position position="184"/>
    </location>
    <ligand>
        <name>Zn(2+)</name>
        <dbReference type="ChEBI" id="CHEBI:29105"/>
    </ligand>
</feature>
<feature type="chain" id="PRO_5033705286" description="Hedgehog protein" evidence="18">
    <location>
        <begin position="27"/>
        <end position="411"/>
    </location>
</feature>
<evidence type="ECO:0000259" key="20">
    <source>
        <dbReference type="SMART" id="SM00306"/>
    </source>
</evidence>
<dbReference type="KEGG" id="spu:373331"/>
<organism evidence="21">
    <name type="scientific">Strongylocentrotus purpuratus</name>
    <name type="common">Purple sea urchin</name>
    <dbReference type="NCBI Taxonomy" id="7668"/>
    <lineage>
        <taxon>Eukaryota</taxon>
        <taxon>Metazoa</taxon>
        <taxon>Echinodermata</taxon>
        <taxon>Eleutherozoa</taxon>
        <taxon>Echinozoa</taxon>
        <taxon>Echinoidea</taxon>
        <taxon>Euechinoidea</taxon>
        <taxon>Echinacea</taxon>
        <taxon>Camarodonta</taxon>
        <taxon>Echinidea</taxon>
        <taxon>Strongylocentrotidae</taxon>
        <taxon>Strongylocentrotus</taxon>
    </lineage>
</organism>
<comment type="subcellular location">
    <molecule>Sonic hedgehog protein</molecule>
    <subcellularLocation>
        <location evidence="16">Endoplasmic reticulum membrane</location>
    </subcellularLocation>
    <subcellularLocation>
        <location evidence="16">Golgi apparatus membrane</location>
    </subcellularLocation>
</comment>
<evidence type="ECO:0000256" key="11">
    <source>
        <dbReference type="ARBA" id="ARBA00023136"/>
    </source>
</evidence>
<dbReference type="GO" id="GO:0001708">
    <property type="term" value="P:cell fate specification"/>
    <property type="evidence" value="ECO:0000318"/>
    <property type="project" value="GO_Central"/>
</dbReference>
<evidence type="ECO:0000256" key="1">
    <source>
        <dbReference type="ARBA" id="ARBA00010649"/>
    </source>
</evidence>
<comment type="function">
    <molecule>Protein hedgehog</molecule>
    <text evidence="16">The C-terminal part of the hedgehog protein precursor displays an autoproteolysis activity that results in the cleavage of the full-length protein into two parts (N-product and C-product). In addition, the C-terminal part displays a cholesterol transferase activity that results by the covalent attachment of a cholesterol moiety to the C-terminal of the newly generated N-product.</text>
</comment>
<keyword evidence="4 16" id="KW-0645">Protease</keyword>
<evidence type="ECO:0000256" key="6">
    <source>
        <dbReference type="ARBA" id="ARBA00022723"/>
    </source>
</evidence>
<evidence type="ECO:0000256" key="3">
    <source>
        <dbReference type="ARBA" id="ARBA00022475"/>
    </source>
</evidence>
<dbReference type="Proteomes" id="UP000007110">
    <property type="component" value="Unassembled WGS sequence"/>
</dbReference>
<dbReference type="Gene3D" id="3.30.1380.10">
    <property type="match status" value="1"/>
</dbReference>
<dbReference type="GO" id="GO:0048731">
    <property type="term" value="P:system development"/>
    <property type="evidence" value="ECO:0007669"/>
    <property type="project" value="UniProtKB-ARBA"/>
</dbReference>
<dbReference type="Pfam" id="PF01079">
    <property type="entry name" value="Hint"/>
    <property type="match status" value="1"/>
</dbReference>
<dbReference type="PANTHER" id="PTHR11889">
    <property type="entry name" value="HEDGEHOG"/>
    <property type="match status" value="1"/>
</dbReference>
<feature type="binding site" evidence="15">
    <location>
        <position position="132"/>
    </location>
    <ligand>
        <name>Ca(2+)</name>
        <dbReference type="ChEBI" id="CHEBI:29108"/>
        <label>2</label>
    </ligand>
</feature>
<dbReference type="PRINTS" id="PR00632">
    <property type="entry name" value="SONICHHOG"/>
</dbReference>
<dbReference type="HOGENOM" id="CLU_034686_0_0_1"/>
<feature type="binding site" evidence="15">
    <location>
        <position position="98"/>
    </location>
    <ligand>
        <name>Ca(2+)</name>
        <dbReference type="ChEBI" id="CHEBI:29108"/>
        <label>1</label>
    </ligand>
</feature>
<dbReference type="InterPro" id="IPR003586">
    <property type="entry name" value="Hint_dom_C"/>
</dbReference>
<dbReference type="PROSITE" id="PS50817">
    <property type="entry name" value="INTEIN_N_TER"/>
    <property type="match status" value="1"/>
</dbReference>
<feature type="domain" description="Hint" evidence="19">
    <location>
        <begin position="307"/>
        <end position="351"/>
    </location>
</feature>
<dbReference type="OMA" id="HWVSSLL"/>
<evidence type="ECO:0000313" key="22">
    <source>
        <dbReference type="EnsemblMetazoa" id="NP_001012720"/>
    </source>
</evidence>
<feature type="binding site" evidence="15">
    <location>
        <position position="129"/>
    </location>
    <ligand>
        <name>Ca(2+)</name>
        <dbReference type="ChEBI" id="CHEBI:29108"/>
        <label>2</label>
    </ligand>
</feature>
<keyword evidence="16" id="KW-0256">Endoplasmic reticulum</keyword>
<evidence type="ECO:0000256" key="2">
    <source>
        <dbReference type="ARBA" id="ARBA00022473"/>
    </source>
</evidence>
<keyword evidence="16" id="KW-0333">Golgi apparatus</keyword>
<feature type="binding site" evidence="15">
    <location>
        <position position="134"/>
    </location>
    <ligand>
        <name>Ca(2+)</name>
        <dbReference type="ChEBI" id="CHEBI:29108"/>
        <label>2</label>
    </ligand>
</feature>
<dbReference type="PANTHER" id="PTHR11889:SF31">
    <property type="entry name" value="PROTEIN HEDGEHOG"/>
    <property type="match status" value="1"/>
</dbReference>
<dbReference type="InterPro" id="IPR001657">
    <property type="entry name" value="Hedgehog"/>
</dbReference>
<keyword evidence="8 16" id="KW-0378">Hydrolase</keyword>
<evidence type="ECO:0000256" key="9">
    <source>
        <dbReference type="ARBA" id="ARBA00022813"/>
    </source>
</evidence>
<keyword evidence="12" id="KW-0564">Palmitate</keyword>
<feature type="binding site" evidence="15">
    <location>
        <position position="142"/>
    </location>
    <ligand>
        <name>Zn(2+)</name>
        <dbReference type="ChEBI" id="CHEBI:29105"/>
    </ligand>
</feature>
<dbReference type="GO" id="GO:0010468">
    <property type="term" value="P:regulation of gene expression"/>
    <property type="evidence" value="ECO:0000318"/>
    <property type="project" value="GO_Central"/>
</dbReference>
<dbReference type="InterPro" id="IPR001767">
    <property type="entry name" value="Hedgehog_Hint"/>
</dbReference>
<proteinExistence type="evidence at transcript level"/>
<keyword evidence="7 16" id="KW-0732">Signal</keyword>
<dbReference type="RefSeq" id="NP_001012720.1">
    <property type="nucleotide sequence ID" value="NM_001012702.1"/>
</dbReference>
<dbReference type="CDD" id="cd00081">
    <property type="entry name" value="Hint"/>
    <property type="match status" value="1"/>
</dbReference>
<evidence type="ECO:0000256" key="16">
    <source>
        <dbReference type="RuleBase" id="RU280812"/>
    </source>
</evidence>
<keyword evidence="13" id="KW-0449">Lipoprotein</keyword>
<comment type="function">
    <molecule>Protein hedgehog N-product</molecule>
    <text evidence="16">The dually lipidated hedgehog protein N-product is a morphogen which is essential for a variety of patterning events during development.</text>
</comment>
<dbReference type="PIRSF" id="PIRSF009400">
    <property type="entry name" value="Peptidase_C46"/>
    <property type="match status" value="1"/>
</dbReference>
<accession>Q5UVJ3</accession>
<dbReference type="GO" id="GO:0005615">
    <property type="term" value="C:extracellular space"/>
    <property type="evidence" value="ECO:0000318"/>
    <property type="project" value="GO_Central"/>
</dbReference>
<dbReference type="GO" id="GO:0005509">
    <property type="term" value="F:calcium ion binding"/>
    <property type="evidence" value="ECO:0000318"/>
    <property type="project" value="GO_Central"/>
</dbReference>
<feature type="region of interest" description="Disordered" evidence="17">
    <location>
        <begin position="55"/>
        <end position="90"/>
    </location>
</feature>
<keyword evidence="11 16" id="KW-0472">Membrane</keyword>
<dbReference type="AlphaFoldDB" id="Q5UVJ3"/>
<dbReference type="Pfam" id="PF01085">
    <property type="entry name" value="HH_signal"/>
    <property type="match status" value="1"/>
</dbReference>
<evidence type="ECO:0000256" key="8">
    <source>
        <dbReference type="ARBA" id="ARBA00022801"/>
    </source>
</evidence>
<dbReference type="GO" id="GO:0016740">
    <property type="term" value="F:transferase activity"/>
    <property type="evidence" value="ECO:0007669"/>
    <property type="project" value="UniProtKB-KW"/>
</dbReference>
<dbReference type="FunCoup" id="Q5UVJ3">
    <property type="interactions" value="615"/>
</dbReference>
<keyword evidence="5" id="KW-0808">Transferase</keyword>
<dbReference type="GO" id="GO:0005113">
    <property type="term" value="F:patched binding"/>
    <property type="evidence" value="ECO:0000318"/>
    <property type="project" value="GO_Central"/>
</dbReference>
<evidence type="ECO:0000256" key="5">
    <source>
        <dbReference type="ARBA" id="ARBA00022679"/>
    </source>
</evidence>
<keyword evidence="9 16" id="KW-0068">Autocatalytic cleavage</keyword>
<dbReference type="SUPFAM" id="SSF51294">
    <property type="entry name" value="Hedgehog/intein (Hint) domain"/>
    <property type="match status" value="1"/>
</dbReference>
<evidence type="ECO:0000259" key="19">
    <source>
        <dbReference type="SMART" id="SM00305"/>
    </source>
</evidence>
<dbReference type="InterPro" id="IPR050387">
    <property type="entry name" value="Hedgehog_Signaling"/>
</dbReference>
<evidence type="ECO:0000256" key="14">
    <source>
        <dbReference type="ARBA" id="ARBA00048589"/>
    </source>
</evidence>
<dbReference type="GO" id="GO:0016540">
    <property type="term" value="P:protein autoprocessing"/>
    <property type="evidence" value="ECO:0007669"/>
    <property type="project" value="InterPro"/>
</dbReference>